<feature type="region of interest" description="Disordered" evidence="1">
    <location>
        <begin position="77"/>
        <end position="110"/>
    </location>
</feature>
<evidence type="ECO:0000256" key="1">
    <source>
        <dbReference type="SAM" id="MobiDB-lite"/>
    </source>
</evidence>
<evidence type="ECO:0000313" key="2">
    <source>
        <dbReference type="EMBL" id="GFT71805.1"/>
    </source>
</evidence>
<feature type="compositionally biased region" description="Polar residues" evidence="1">
    <location>
        <begin position="82"/>
        <end position="110"/>
    </location>
</feature>
<dbReference type="EMBL" id="BMAW01116731">
    <property type="protein sequence ID" value="GFT71805.1"/>
    <property type="molecule type" value="Genomic_DNA"/>
</dbReference>
<name>A0A8X6TYT0_NEPPI</name>
<protein>
    <submittedName>
        <fullName evidence="2">Uncharacterized protein</fullName>
    </submittedName>
</protein>
<accession>A0A8X6TYT0</accession>
<dbReference type="Proteomes" id="UP000887013">
    <property type="component" value="Unassembled WGS sequence"/>
</dbReference>
<dbReference type="OrthoDB" id="6450848at2759"/>
<feature type="non-terminal residue" evidence="2">
    <location>
        <position position="1"/>
    </location>
</feature>
<organism evidence="2 3">
    <name type="scientific">Nephila pilipes</name>
    <name type="common">Giant wood spider</name>
    <name type="synonym">Nephila maculata</name>
    <dbReference type="NCBI Taxonomy" id="299642"/>
    <lineage>
        <taxon>Eukaryota</taxon>
        <taxon>Metazoa</taxon>
        <taxon>Ecdysozoa</taxon>
        <taxon>Arthropoda</taxon>
        <taxon>Chelicerata</taxon>
        <taxon>Arachnida</taxon>
        <taxon>Araneae</taxon>
        <taxon>Araneomorphae</taxon>
        <taxon>Entelegynae</taxon>
        <taxon>Araneoidea</taxon>
        <taxon>Nephilidae</taxon>
        <taxon>Nephila</taxon>
    </lineage>
</organism>
<evidence type="ECO:0000313" key="3">
    <source>
        <dbReference type="Proteomes" id="UP000887013"/>
    </source>
</evidence>
<sequence length="206" mass="23288">KLKLYEEQELSMSVVPDHGENTRQITAAEVETDAVYATLRKGNRLATFQHQPANDYATLDGCSTGQTLDMQPDSHEYHELNSRQPSGYFTSEPSISDSQSPQDVRQSTLTIDKDGEPVLVTELLAILKQYFSKKQDNSENKMQENSENKMKNFKSCLDNWLIRVIGDKSGGGRVSPTNRETLACLEEGRQHVMNCALRRLDDFAQR</sequence>
<dbReference type="AlphaFoldDB" id="A0A8X6TYT0"/>
<comment type="caution">
    <text evidence="2">The sequence shown here is derived from an EMBL/GenBank/DDBJ whole genome shotgun (WGS) entry which is preliminary data.</text>
</comment>
<keyword evidence="3" id="KW-1185">Reference proteome</keyword>
<reference evidence="2" key="1">
    <citation type="submission" date="2020-08" db="EMBL/GenBank/DDBJ databases">
        <title>Multicomponent nature underlies the extraordinary mechanical properties of spider dragline silk.</title>
        <authorList>
            <person name="Kono N."/>
            <person name="Nakamura H."/>
            <person name="Mori M."/>
            <person name="Yoshida Y."/>
            <person name="Ohtoshi R."/>
            <person name="Malay A.D."/>
            <person name="Moran D.A.P."/>
            <person name="Tomita M."/>
            <person name="Numata K."/>
            <person name="Arakawa K."/>
        </authorList>
    </citation>
    <scope>NUCLEOTIDE SEQUENCE</scope>
</reference>
<proteinExistence type="predicted"/>
<gene>
    <name evidence="2" type="primary">X975_07016</name>
    <name evidence="2" type="ORF">NPIL_510791</name>
</gene>